<gene>
    <name evidence="1" type="ORF">MSG28_003093</name>
</gene>
<protein>
    <submittedName>
        <fullName evidence="1">Uncharacterized protein</fullName>
    </submittedName>
</protein>
<name>A0ACC0KE13_CHOFU</name>
<dbReference type="EMBL" id="CM046105">
    <property type="protein sequence ID" value="KAI8434545.1"/>
    <property type="molecule type" value="Genomic_DNA"/>
</dbReference>
<organism evidence="1 2">
    <name type="scientific">Choristoneura fumiferana</name>
    <name type="common">Spruce budworm moth</name>
    <name type="synonym">Archips fumiferana</name>
    <dbReference type="NCBI Taxonomy" id="7141"/>
    <lineage>
        <taxon>Eukaryota</taxon>
        <taxon>Metazoa</taxon>
        <taxon>Ecdysozoa</taxon>
        <taxon>Arthropoda</taxon>
        <taxon>Hexapoda</taxon>
        <taxon>Insecta</taxon>
        <taxon>Pterygota</taxon>
        <taxon>Neoptera</taxon>
        <taxon>Endopterygota</taxon>
        <taxon>Lepidoptera</taxon>
        <taxon>Glossata</taxon>
        <taxon>Ditrysia</taxon>
        <taxon>Tortricoidea</taxon>
        <taxon>Tortricidae</taxon>
        <taxon>Tortricinae</taxon>
        <taxon>Choristoneura</taxon>
    </lineage>
</organism>
<proteinExistence type="predicted"/>
<reference evidence="1 2" key="1">
    <citation type="journal article" date="2022" name="Genome Biol. Evol.">
        <title>The Spruce Budworm Genome: Reconstructing the Evolutionary History of Antifreeze Proteins.</title>
        <authorList>
            <person name="Beliveau C."/>
            <person name="Gagne P."/>
            <person name="Picq S."/>
            <person name="Vernygora O."/>
            <person name="Keeling C.I."/>
            <person name="Pinkney K."/>
            <person name="Doucet D."/>
            <person name="Wen F."/>
            <person name="Johnston J.S."/>
            <person name="Maaroufi H."/>
            <person name="Boyle B."/>
            <person name="Laroche J."/>
            <person name="Dewar K."/>
            <person name="Juretic N."/>
            <person name="Blackburn G."/>
            <person name="Nisole A."/>
            <person name="Brunet B."/>
            <person name="Brandao M."/>
            <person name="Lumley L."/>
            <person name="Duan J."/>
            <person name="Quan G."/>
            <person name="Lucarotti C.J."/>
            <person name="Roe A.D."/>
            <person name="Sperling F.A.H."/>
            <person name="Levesque R.C."/>
            <person name="Cusson M."/>
        </authorList>
    </citation>
    <scope>NUCLEOTIDE SEQUENCE [LARGE SCALE GENOMIC DNA]</scope>
    <source>
        <strain evidence="1">Glfc:IPQL:Cfum</strain>
    </source>
</reference>
<evidence type="ECO:0000313" key="2">
    <source>
        <dbReference type="Proteomes" id="UP001064048"/>
    </source>
</evidence>
<keyword evidence="2" id="KW-1185">Reference proteome</keyword>
<dbReference type="Proteomes" id="UP001064048">
    <property type="component" value="Chromosome 5"/>
</dbReference>
<comment type="caution">
    <text evidence="1">The sequence shown here is derived from an EMBL/GenBank/DDBJ whole genome shotgun (WGS) entry which is preliminary data.</text>
</comment>
<evidence type="ECO:0000313" key="1">
    <source>
        <dbReference type="EMBL" id="KAI8434545.1"/>
    </source>
</evidence>
<sequence>MGDKVRVRELDPESQELVISLFKGNPEGAARFGEGGYIMPSVYRKNVDDLKNMPVRPDDTWVVTYPRSGMVYL</sequence>
<accession>A0ACC0KE13</accession>